<evidence type="ECO:0000256" key="1">
    <source>
        <dbReference type="SAM" id="MobiDB-lite"/>
    </source>
</evidence>
<name>A0AAE0P1Q5_SORBR</name>
<sequence length="208" mass="22472">MAQNAHCSVGVTGVTGACRCGKSNKLSFHSPFVFSFSTLRTFAAGVIISDFHLFVADDACLSQIRGSLHAWRSLGGRQANTGVKPRCRSLAWHRDLPARFGSRRNPAAHHLSETPQPASQTTGNRQSLGPKPQMKRQDGGLAWQIAHREIAPSSRTLVPSTTPQVVNSALRGPEMPPLAALRNTQCPKPLQVAVDNPIRGPTRLQGRS</sequence>
<proteinExistence type="predicted"/>
<evidence type="ECO:0000313" key="3">
    <source>
        <dbReference type="Proteomes" id="UP001281003"/>
    </source>
</evidence>
<comment type="caution">
    <text evidence="2">The sequence shown here is derived from an EMBL/GenBank/DDBJ whole genome shotgun (WGS) entry which is preliminary data.</text>
</comment>
<reference evidence="2" key="2">
    <citation type="submission" date="2023-07" db="EMBL/GenBank/DDBJ databases">
        <authorList>
            <consortium name="Lawrence Berkeley National Laboratory"/>
            <person name="Haridas S."/>
            <person name="Hensen N."/>
            <person name="Bonometti L."/>
            <person name="Westerberg I."/>
            <person name="Brannstrom I.O."/>
            <person name="Guillou S."/>
            <person name="Cros-Aarteil S."/>
            <person name="Calhoun S."/>
            <person name="Kuo A."/>
            <person name="Mondo S."/>
            <person name="Pangilinan J."/>
            <person name="Riley R."/>
            <person name="LaButti K."/>
            <person name="Andreopoulos B."/>
            <person name="Lipzen A."/>
            <person name="Chen C."/>
            <person name="Yanf M."/>
            <person name="Daum C."/>
            <person name="Ng V."/>
            <person name="Clum A."/>
            <person name="Steindorff A."/>
            <person name="Ohm R."/>
            <person name="Martin F."/>
            <person name="Silar P."/>
            <person name="Natvig D."/>
            <person name="Lalanne C."/>
            <person name="Gautier V."/>
            <person name="Ament-velasquez S.L."/>
            <person name="Kruys A."/>
            <person name="Hutchinson M.I."/>
            <person name="Powell A.J."/>
            <person name="Barry K."/>
            <person name="Miller A.N."/>
            <person name="Grigoriev I.V."/>
            <person name="Debuchy R."/>
            <person name="Gladieux P."/>
            <person name="Thoren M.H."/>
            <person name="Johannesson H."/>
        </authorList>
    </citation>
    <scope>NUCLEOTIDE SEQUENCE</scope>
    <source>
        <strain evidence="2">FGSC 1904</strain>
    </source>
</reference>
<feature type="region of interest" description="Disordered" evidence="1">
    <location>
        <begin position="101"/>
        <end position="139"/>
    </location>
</feature>
<dbReference type="AlphaFoldDB" id="A0AAE0P1Q5"/>
<reference evidence="2" key="1">
    <citation type="journal article" date="2023" name="Mol. Phylogenet. Evol.">
        <title>Genome-scale phylogeny and comparative genomics of the fungal order Sordariales.</title>
        <authorList>
            <person name="Hensen N."/>
            <person name="Bonometti L."/>
            <person name="Westerberg I."/>
            <person name="Brannstrom I.O."/>
            <person name="Guillou S."/>
            <person name="Cros-Aarteil S."/>
            <person name="Calhoun S."/>
            <person name="Haridas S."/>
            <person name="Kuo A."/>
            <person name="Mondo S."/>
            <person name="Pangilinan J."/>
            <person name="Riley R."/>
            <person name="LaButti K."/>
            <person name="Andreopoulos B."/>
            <person name="Lipzen A."/>
            <person name="Chen C."/>
            <person name="Yan M."/>
            <person name="Daum C."/>
            <person name="Ng V."/>
            <person name="Clum A."/>
            <person name="Steindorff A."/>
            <person name="Ohm R.A."/>
            <person name="Martin F."/>
            <person name="Silar P."/>
            <person name="Natvig D.O."/>
            <person name="Lalanne C."/>
            <person name="Gautier V."/>
            <person name="Ament-Velasquez S.L."/>
            <person name="Kruys A."/>
            <person name="Hutchinson M.I."/>
            <person name="Powell A.J."/>
            <person name="Barry K."/>
            <person name="Miller A.N."/>
            <person name="Grigoriev I.V."/>
            <person name="Debuchy R."/>
            <person name="Gladieux P."/>
            <person name="Hiltunen Thoren M."/>
            <person name="Johannesson H."/>
        </authorList>
    </citation>
    <scope>NUCLEOTIDE SEQUENCE</scope>
    <source>
        <strain evidence="2">FGSC 1904</strain>
    </source>
</reference>
<evidence type="ECO:0000313" key="2">
    <source>
        <dbReference type="EMBL" id="KAK3391410.1"/>
    </source>
</evidence>
<organism evidence="2 3">
    <name type="scientific">Sordaria brevicollis</name>
    <dbReference type="NCBI Taxonomy" id="83679"/>
    <lineage>
        <taxon>Eukaryota</taxon>
        <taxon>Fungi</taxon>
        <taxon>Dikarya</taxon>
        <taxon>Ascomycota</taxon>
        <taxon>Pezizomycotina</taxon>
        <taxon>Sordariomycetes</taxon>
        <taxon>Sordariomycetidae</taxon>
        <taxon>Sordariales</taxon>
        <taxon>Sordariaceae</taxon>
        <taxon>Sordaria</taxon>
    </lineage>
</organism>
<keyword evidence="3" id="KW-1185">Reference proteome</keyword>
<protein>
    <submittedName>
        <fullName evidence="2">Uncharacterized protein</fullName>
    </submittedName>
</protein>
<gene>
    <name evidence="2" type="ORF">B0T20DRAFT_396893</name>
</gene>
<accession>A0AAE0P1Q5</accession>
<dbReference type="Proteomes" id="UP001281003">
    <property type="component" value="Unassembled WGS sequence"/>
</dbReference>
<dbReference type="EMBL" id="JAUTDP010000013">
    <property type="protein sequence ID" value="KAK3391410.1"/>
    <property type="molecule type" value="Genomic_DNA"/>
</dbReference>
<feature type="compositionally biased region" description="Polar residues" evidence="1">
    <location>
        <begin position="113"/>
        <end position="127"/>
    </location>
</feature>